<sequence>MTWGLPAAGVLMGFEFMYYAVFADKLGGTSVLGVLGAAACAFAALFARGLHEYVSYRRTGEFPFRVVGTVTGVGAAVAVLIQIVFMS</sequence>
<feature type="transmembrane region" description="Helical" evidence="1">
    <location>
        <begin position="26"/>
        <end position="50"/>
    </location>
</feature>
<keyword evidence="3" id="KW-1185">Reference proteome</keyword>
<evidence type="ECO:0000313" key="2">
    <source>
        <dbReference type="EMBL" id="MFC5824080.1"/>
    </source>
</evidence>
<gene>
    <name evidence="2" type="ORF">ACFPZ3_09490</name>
</gene>
<dbReference type="RefSeq" id="WP_379513612.1">
    <property type="nucleotide sequence ID" value="NZ_JBHSPA010000013.1"/>
</dbReference>
<proteinExistence type="predicted"/>
<organism evidence="2 3">
    <name type="scientific">Nonomuraea insulae</name>
    <dbReference type="NCBI Taxonomy" id="1616787"/>
    <lineage>
        <taxon>Bacteria</taxon>
        <taxon>Bacillati</taxon>
        <taxon>Actinomycetota</taxon>
        <taxon>Actinomycetes</taxon>
        <taxon>Streptosporangiales</taxon>
        <taxon>Streptosporangiaceae</taxon>
        <taxon>Nonomuraea</taxon>
    </lineage>
</organism>
<evidence type="ECO:0000313" key="3">
    <source>
        <dbReference type="Proteomes" id="UP001596058"/>
    </source>
</evidence>
<keyword evidence="1" id="KW-0812">Transmembrane</keyword>
<accession>A0ABW1CHF1</accession>
<dbReference type="EMBL" id="JBHSPA010000013">
    <property type="protein sequence ID" value="MFC5824080.1"/>
    <property type="molecule type" value="Genomic_DNA"/>
</dbReference>
<reference evidence="3" key="1">
    <citation type="journal article" date="2019" name="Int. J. Syst. Evol. Microbiol.">
        <title>The Global Catalogue of Microorganisms (GCM) 10K type strain sequencing project: providing services to taxonomists for standard genome sequencing and annotation.</title>
        <authorList>
            <consortium name="The Broad Institute Genomics Platform"/>
            <consortium name="The Broad Institute Genome Sequencing Center for Infectious Disease"/>
            <person name="Wu L."/>
            <person name="Ma J."/>
        </authorList>
    </citation>
    <scope>NUCLEOTIDE SEQUENCE [LARGE SCALE GENOMIC DNA]</scope>
    <source>
        <strain evidence="3">CCUG 53903</strain>
    </source>
</reference>
<feature type="transmembrane region" description="Helical" evidence="1">
    <location>
        <begin position="62"/>
        <end position="85"/>
    </location>
</feature>
<name>A0ABW1CHF1_9ACTN</name>
<keyword evidence="1" id="KW-0472">Membrane</keyword>
<comment type="caution">
    <text evidence="2">The sequence shown here is derived from an EMBL/GenBank/DDBJ whole genome shotgun (WGS) entry which is preliminary data.</text>
</comment>
<protein>
    <submittedName>
        <fullName evidence="2">Uncharacterized protein</fullName>
    </submittedName>
</protein>
<keyword evidence="1" id="KW-1133">Transmembrane helix</keyword>
<evidence type="ECO:0000256" key="1">
    <source>
        <dbReference type="SAM" id="Phobius"/>
    </source>
</evidence>
<dbReference type="Proteomes" id="UP001596058">
    <property type="component" value="Unassembled WGS sequence"/>
</dbReference>